<reference evidence="2 3" key="1">
    <citation type="submission" date="2016-08" db="EMBL/GenBank/DDBJ databases">
        <title>Complete genome sequence of Bacillus muralis G25-68, a strain with toxicity to nematodes.</title>
        <authorList>
            <person name="Zheng Z."/>
        </authorList>
    </citation>
    <scope>NUCLEOTIDE SEQUENCE [LARGE SCALE GENOMIC DNA]</scope>
    <source>
        <strain evidence="2 3">G25-68</strain>
    </source>
</reference>
<sequence length="277" mass="31467">MNSLTNQFQGGQDMSLNSQAAQSREMAEVQSQIFLAKQFPRNEYQAEIKILNACKRKSLAETALYQYPRGSMTVTGPSIRLAETIAQYWGNINFGIKELEQKNGESTVVAYAWDMETNTRQEKVFQVKHERYAKGKMTKLTDPRDIYELAANNGARRLRACILGVIPGDIIDNAVAQCNQTLQSSYEEPLKDRVVSVLRYFQKEYGINQEMVEAKLGHSMESFTEQDYITLKSINQSLKDGMAKREDFFKIIQSKEAPKTSLEAQFKEGEKDVANQG</sequence>
<dbReference type="RefSeq" id="WP_064465842.1">
    <property type="nucleotide sequence ID" value="NZ_CP017080.1"/>
</dbReference>
<name>A0A1B3XMM7_9BACI</name>
<evidence type="ECO:0000256" key="1">
    <source>
        <dbReference type="SAM" id="MobiDB-lite"/>
    </source>
</evidence>
<dbReference type="Proteomes" id="UP000077926">
    <property type="component" value="Chromosome"/>
</dbReference>
<dbReference type="AlphaFoldDB" id="A0A1B3XMM7"/>
<organism evidence="2 3">
    <name type="scientific">Peribacillus muralis</name>
    <dbReference type="NCBI Taxonomy" id="264697"/>
    <lineage>
        <taxon>Bacteria</taxon>
        <taxon>Bacillati</taxon>
        <taxon>Bacillota</taxon>
        <taxon>Bacilli</taxon>
        <taxon>Bacillales</taxon>
        <taxon>Bacillaceae</taxon>
        <taxon>Peribacillus</taxon>
    </lineage>
</organism>
<evidence type="ECO:0000313" key="2">
    <source>
        <dbReference type="EMBL" id="AOH54450.1"/>
    </source>
</evidence>
<dbReference type="KEGG" id="bmur:ABE28_008805"/>
<dbReference type="EMBL" id="CP017080">
    <property type="protein sequence ID" value="AOH54450.1"/>
    <property type="molecule type" value="Genomic_DNA"/>
</dbReference>
<feature type="region of interest" description="Disordered" evidence="1">
    <location>
        <begin position="1"/>
        <end position="21"/>
    </location>
</feature>
<dbReference type="OrthoDB" id="2936921at2"/>
<dbReference type="STRING" id="264697.ABE28_008805"/>
<protein>
    <submittedName>
        <fullName evidence="2">Uncharacterized protein</fullName>
    </submittedName>
</protein>
<evidence type="ECO:0000313" key="3">
    <source>
        <dbReference type="Proteomes" id="UP000077926"/>
    </source>
</evidence>
<keyword evidence="3" id="KW-1185">Reference proteome</keyword>
<proteinExistence type="predicted"/>
<accession>A0A1B3XMM7</accession>
<gene>
    <name evidence="2" type="ORF">ABE28_008805</name>
</gene>